<dbReference type="InterPro" id="IPR039425">
    <property type="entry name" value="RNA_pol_sigma-70-like"/>
</dbReference>
<dbReference type="PANTHER" id="PTHR43133:SF46">
    <property type="entry name" value="RNA POLYMERASE SIGMA-70 FACTOR ECF SUBFAMILY"/>
    <property type="match status" value="1"/>
</dbReference>
<dbReference type="STRING" id="623281.SAMN05421747_10621"/>
<keyword evidence="4" id="KW-0804">Transcription</keyword>
<gene>
    <name evidence="7" type="ORF">SAMN05421747_10621</name>
</gene>
<evidence type="ECO:0000256" key="3">
    <source>
        <dbReference type="ARBA" id="ARBA00023082"/>
    </source>
</evidence>
<dbReference type="EMBL" id="FOLL01000006">
    <property type="protein sequence ID" value="SFC19352.1"/>
    <property type="molecule type" value="Genomic_DNA"/>
</dbReference>
<name>A0A1I1H701_9SPHI</name>
<sequence length="224" mass="25762">MLLASGDQASARHFGTILLFSHYGEYTMSEIPADFDEQDALARSARGDSRAFKFIFDAYQSRVYTFALHYLKSDQQAEEAVQEVFLKLWRKGSDLAGIGDLQQYIFIIARNHALDCLRRNKVREKLHTPLPAAEEPFTNNTEEAILLRDTRRILEEGIARLPPQQQRVYQLCHQQGLTYSQAAQKLAISEQTVHRHMKLALRFLRDYLNKHGVSGVLLLLLKLF</sequence>
<dbReference type="Gene3D" id="1.10.1740.10">
    <property type="match status" value="1"/>
</dbReference>
<evidence type="ECO:0000259" key="5">
    <source>
        <dbReference type="Pfam" id="PF04542"/>
    </source>
</evidence>
<proteinExistence type="inferred from homology"/>
<dbReference type="InterPro" id="IPR036388">
    <property type="entry name" value="WH-like_DNA-bd_sf"/>
</dbReference>
<dbReference type="Proteomes" id="UP000199577">
    <property type="component" value="Unassembled WGS sequence"/>
</dbReference>
<evidence type="ECO:0000313" key="7">
    <source>
        <dbReference type="EMBL" id="SFC19352.1"/>
    </source>
</evidence>
<dbReference type="GO" id="GO:0003677">
    <property type="term" value="F:DNA binding"/>
    <property type="evidence" value="ECO:0007669"/>
    <property type="project" value="InterPro"/>
</dbReference>
<dbReference type="PANTHER" id="PTHR43133">
    <property type="entry name" value="RNA POLYMERASE ECF-TYPE SIGMA FACTO"/>
    <property type="match status" value="1"/>
</dbReference>
<dbReference type="NCBIfam" id="TIGR02937">
    <property type="entry name" value="sigma70-ECF"/>
    <property type="match status" value="1"/>
</dbReference>
<organism evidence="7 8">
    <name type="scientific">Parapedobacter composti</name>
    <dbReference type="NCBI Taxonomy" id="623281"/>
    <lineage>
        <taxon>Bacteria</taxon>
        <taxon>Pseudomonadati</taxon>
        <taxon>Bacteroidota</taxon>
        <taxon>Sphingobacteriia</taxon>
        <taxon>Sphingobacteriales</taxon>
        <taxon>Sphingobacteriaceae</taxon>
        <taxon>Parapedobacter</taxon>
    </lineage>
</organism>
<dbReference type="SUPFAM" id="SSF88659">
    <property type="entry name" value="Sigma3 and sigma4 domains of RNA polymerase sigma factors"/>
    <property type="match status" value="1"/>
</dbReference>
<dbReference type="GO" id="GO:0016987">
    <property type="term" value="F:sigma factor activity"/>
    <property type="evidence" value="ECO:0007669"/>
    <property type="project" value="UniProtKB-KW"/>
</dbReference>
<keyword evidence="8" id="KW-1185">Reference proteome</keyword>
<protein>
    <submittedName>
        <fullName evidence="7">RNA polymerase sigma-70 factor, ECF subfamily</fullName>
    </submittedName>
</protein>
<dbReference type="CDD" id="cd06171">
    <property type="entry name" value="Sigma70_r4"/>
    <property type="match status" value="1"/>
</dbReference>
<evidence type="ECO:0000313" key="8">
    <source>
        <dbReference type="Proteomes" id="UP000199577"/>
    </source>
</evidence>
<comment type="similarity">
    <text evidence="1">Belongs to the sigma-70 factor family. ECF subfamily.</text>
</comment>
<accession>A0A1I1H701</accession>
<dbReference type="AlphaFoldDB" id="A0A1I1H701"/>
<dbReference type="GO" id="GO:0006352">
    <property type="term" value="P:DNA-templated transcription initiation"/>
    <property type="evidence" value="ECO:0007669"/>
    <property type="project" value="InterPro"/>
</dbReference>
<feature type="domain" description="RNA polymerase sigma-70 region 2" evidence="5">
    <location>
        <begin position="56"/>
        <end position="121"/>
    </location>
</feature>
<dbReference type="InterPro" id="IPR014284">
    <property type="entry name" value="RNA_pol_sigma-70_dom"/>
</dbReference>
<dbReference type="Gene3D" id="1.10.10.10">
    <property type="entry name" value="Winged helix-like DNA-binding domain superfamily/Winged helix DNA-binding domain"/>
    <property type="match status" value="1"/>
</dbReference>
<dbReference type="Pfam" id="PF04542">
    <property type="entry name" value="Sigma70_r2"/>
    <property type="match status" value="1"/>
</dbReference>
<dbReference type="InterPro" id="IPR014327">
    <property type="entry name" value="RNA_pol_sigma70_bacteroid"/>
</dbReference>
<keyword evidence="2" id="KW-0805">Transcription regulation</keyword>
<feature type="domain" description="RNA polymerase sigma factor 70 region 4 type 2" evidence="6">
    <location>
        <begin position="152"/>
        <end position="204"/>
    </location>
</feature>
<evidence type="ECO:0000259" key="6">
    <source>
        <dbReference type="Pfam" id="PF08281"/>
    </source>
</evidence>
<reference evidence="7 8" key="1">
    <citation type="submission" date="2016-10" db="EMBL/GenBank/DDBJ databases">
        <authorList>
            <person name="de Groot N.N."/>
        </authorList>
    </citation>
    <scope>NUCLEOTIDE SEQUENCE [LARGE SCALE GENOMIC DNA]</scope>
    <source>
        <strain evidence="7 8">DSM 22900</strain>
    </source>
</reference>
<dbReference type="InterPro" id="IPR013325">
    <property type="entry name" value="RNA_pol_sigma_r2"/>
</dbReference>
<evidence type="ECO:0000256" key="4">
    <source>
        <dbReference type="ARBA" id="ARBA00023163"/>
    </source>
</evidence>
<dbReference type="InterPro" id="IPR007627">
    <property type="entry name" value="RNA_pol_sigma70_r2"/>
</dbReference>
<dbReference type="NCBIfam" id="TIGR02985">
    <property type="entry name" value="Sig70_bacteroi1"/>
    <property type="match status" value="1"/>
</dbReference>
<evidence type="ECO:0000256" key="2">
    <source>
        <dbReference type="ARBA" id="ARBA00023015"/>
    </source>
</evidence>
<keyword evidence="3" id="KW-0731">Sigma factor</keyword>
<dbReference type="Pfam" id="PF08281">
    <property type="entry name" value="Sigma70_r4_2"/>
    <property type="match status" value="1"/>
</dbReference>
<dbReference type="InterPro" id="IPR013249">
    <property type="entry name" value="RNA_pol_sigma70_r4_t2"/>
</dbReference>
<dbReference type="InterPro" id="IPR013324">
    <property type="entry name" value="RNA_pol_sigma_r3/r4-like"/>
</dbReference>
<evidence type="ECO:0000256" key="1">
    <source>
        <dbReference type="ARBA" id="ARBA00010641"/>
    </source>
</evidence>
<dbReference type="SUPFAM" id="SSF88946">
    <property type="entry name" value="Sigma2 domain of RNA polymerase sigma factors"/>
    <property type="match status" value="1"/>
</dbReference>